<dbReference type="EMBL" id="CAMXCT030000509">
    <property type="protein sequence ID" value="CAL4767035.1"/>
    <property type="molecule type" value="Genomic_DNA"/>
</dbReference>
<keyword evidence="2" id="KW-0472">Membrane</keyword>
<dbReference type="GO" id="GO:0004888">
    <property type="term" value="F:transmembrane signaling receptor activity"/>
    <property type="evidence" value="ECO:0007669"/>
    <property type="project" value="InterPro"/>
</dbReference>
<name>A0A9P1BUP3_9DINO</name>
<keyword evidence="2" id="KW-0812">Transmembrane</keyword>
<dbReference type="EMBL" id="CAMXCT010000509">
    <property type="protein sequence ID" value="CAI3979723.1"/>
    <property type="molecule type" value="Genomic_DNA"/>
</dbReference>
<keyword evidence="2" id="KW-1133">Transmembrane helix</keyword>
<evidence type="ECO:0000313" key="3">
    <source>
        <dbReference type="EMBL" id="CAI3979723.1"/>
    </source>
</evidence>
<feature type="region of interest" description="Disordered" evidence="1">
    <location>
        <begin position="363"/>
        <end position="392"/>
    </location>
</feature>
<feature type="transmembrane region" description="Helical" evidence="2">
    <location>
        <begin position="279"/>
        <end position="300"/>
    </location>
</feature>
<evidence type="ECO:0000313" key="5">
    <source>
        <dbReference type="EMBL" id="CAL4767035.1"/>
    </source>
</evidence>
<evidence type="ECO:0000256" key="1">
    <source>
        <dbReference type="SAM" id="MobiDB-lite"/>
    </source>
</evidence>
<keyword evidence="6" id="KW-1185">Reference proteome</keyword>
<dbReference type="SUPFAM" id="SSF90112">
    <property type="entry name" value="Neurotransmitter-gated ion-channel transmembrane pore"/>
    <property type="match status" value="1"/>
</dbReference>
<proteinExistence type="predicted"/>
<dbReference type="Proteomes" id="UP001152797">
    <property type="component" value="Unassembled WGS sequence"/>
</dbReference>
<feature type="compositionally biased region" description="Low complexity" evidence="1">
    <location>
        <begin position="369"/>
        <end position="385"/>
    </location>
</feature>
<accession>A0A9P1BUP3</accession>
<dbReference type="PANTHER" id="PTHR18945">
    <property type="entry name" value="NEUROTRANSMITTER GATED ION CHANNEL"/>
    <property type="match status" value="1"/>
</dbReference>
<feature type="transmembrane region" description="Helical" evidence="2">
    <location>
        <begin position="220"/>
        <end position="238"/>
    </location>
</feature>
<dbReference type="InterPro" id="IPR038050">
    <property type="entry name" value="Neuro_actylchol_rec"/>
</dbReference>
<sequence length="392" mass="45239">MRVYYFGVRVNWDKLLAIDQQKESFKAQIFVEATLLHPQKVRERDEEDVLKFFTRATVENSLAKPKDDEFPTQDDKKNWRFVWLIHGEFGEELELQNFPFDTQDLSVMLRFGWPCKDRKEVQVRFVDSRKSKVFVNIFCLKNAWTEPKAVDVRFGFTKIDENWKPTPEEPEIPDQFPLIWIRCQVGRKPKFYLLNVVLPVASIVFASISSLAVFEDMGGRLGATLTLLLTAVAYKYLVAEMVPRISYNTLLDWYVLICWAFLLLMVLGNCFVHHDAKTAVGFTFGALFAFFNAVFAVVCLRTHRVERQRLEISDDRGDHGEPFLGATSSDEENEALVLYYNDDFNTQDPQGLTRTLEEVKALPKETCNGGSMSPSSVSTSGSYTSEWQRHRM</sequence>
<dbReference type="GO" id="GO:0016020">
    <property type="term" value="C:membrane"/>
    <property type="evidence" value="ECO:0007669"/>
    <property type="project" value="InterPro"/>
</dbReference>
<feature type="transmembrane region" description="Helical" evidence="2">
    <location>
        <begin position="191"/>
        <end position="214"/>
    </location>
</feature>
<dbReference type="EMBL" id="CAMXCT020000509">
    <property type="protein sequence ID" value="CAL1133098.1"/>
    <property type="molecule type" value="Genomic_DNA"/>
</dbReference>
<dbReference type="OrthoDB" id="407205at2759"/>
<dbReference type="InterPro" id="IPR036719">
    <property type="entry name" value="Neuro-gated_channel_TM_sf"/>
</dbReference>
<evidence type="ECO:0000313" key="4">
    <source>
        <dbReference type="EMBL" id="CAL1133098.1"/>
    </source>
</evidence>
<protein>
    <submittedName>
        <fullName evidence="5">Cys-loop ligand-gated ion channel</fullName>
    </submittedName>
</protein>
<dbReference type="GO" id="GO:0005216">
    <property type="term" value="F:monoatomic ion channel activity"/>
    <property type="evidence" value="ECO:0007669"/>
    <property type="project" value="InterPro"/>
</dbReference>
<comment type="caution">
    <text evidence="3">The sequence shown here is derived from an EMBL/GenBank/DDBJ whole genome shotgun (WGS) entry which is preliminary data.</text>
</comment>
<feature type="transmembrane region" description="Helical" evidence="2">
    <location>
        <begin position="250"/>
        <end position="267"/>
    </location>
</feature>
<evidence type="ECO:0000256" key="2">
    <source>
        <dbReference type="SAM" id="Phobius"/>
    </source>
</evidence>
<reference evidence="3" key="1">
    <citation type="submission" date="2022-10" db="EMBL/GenBank/DDBJ databases">
        <authorList>
            <person name="Chen Y."/>
            <person name="Dougan E. K."/>
            <person name="Chan C."/>
            <person name="Rhodes N."/>
            <person name="Thang M."/>
        </authorList>
    </citation>
    <scope>NUCLEOTIDE SEQUENCE</scope>
</reference>
<dbReference type="InterPro" id="IPR006201">
    <property type="entry name" value="Neur_channel"/>
</dbReference>
<dbReference type="Gene3D" id="1.20.58.390">
    <property type="entry name" value="Neurotransmitter-gated ion-channel transmembrane domain"/>
    <property type="match status" value="1"/>
</dbReference>
<evidence type="ECO:0000313" key="6">
    <source>
        <dbReference type="Proteomes" id="UP001152797"/>
    </source>
</evidence>
<organism evidence="3">
    <name type="scientific">Cladocopium goreaui</name>
    <dbReference type="NCBI Taxonomy" id="2562237"/>
    <lineage>
        <taxon>Eukaryota</taxon>
        <taxon>Sar</taxon>
        <taxon>Alveolata</taxon>
        <taxon>Dinophyceae</taxon>
        <taxon>Suessiales</taxon>
        <taxon>Symbiodiniaceae</taxon>
        <taxon>Cladocopium</taxon>
    </lineage>
</organism>
<reference evidence="4" key="2">
    <citation type="submission" date="2024-04" db="EMBL/GenBank/DDBJ databases">
        <authorList>
            <person name="Chen Y."/>
            <person name="Shah S."/>
            <person name="Dougan E. K."/>
            <person name="Thang M."/>
            <person name="Chan C."/>
        </authorList>
    </citation>
    <scope>NUCLEOTIDE SEQUENCE [LARGE SCALE GENOMIC DNA]</scope>
</reference>
<gene>
    <name evidence="3" type="ORF">C1SCF055_LOCUS7657</name>
</gene>
<dbReference type="AlphaFoldDB" id="A0A9P1BUP3"/>